<dbReference type="PANTHER" id="PTHR45953:SF1">
    <property type="entry name" value="IDURONATE 2-SULFATASE"/>
    <property type="match status" value="1"/>
</dbReference>
<keyword evidence="2" id="KW-0378">Hydrolase</keyword>
<proteinExistence type="predicted"/>
<feature type="domain" description="Sulfatase N-terminal" evidence="3">
    <location>
        <begin position="6"/>
        <end position="344"/>
    </location>
</feature>
<name>A0ABS7C3B1_9BACL</name>
<dbReference type="EMBL" id="JAHZIK010000338">
    <property type="protein sequence ID" value="MBW7455300.1"/>
    <property type="molecule type" value="Genomic_DNA"/>
</dbReference>
<evidence type="ECO:0000256" key="1">
    <source>
        <dbReference type="ARBA" id="ARBA00022723"/>
    </source>
</evidence>
<dbReference type="Proteomes" id="UP001519887">
    <property type="component" value="Unassembled WGS sequence"/>
</dbReference>
<organism evidence="4 5">
    <name type="scientific">Paenibacillus sepulcri</name>
    <dbReference type="NCBI Taxonomy" id="359917"/>
    <lineage>
        <taxon>Bacteria</taxon>
        <taxon>Bacillati</taxon>
        <taxon>Bacillota</taxon>
        <taxon>Bacilli</taxon>
        <taxon>Bacillales</taxon>
        <taxon>Paenibacillaceae</taxon>
        <taxon>Paenibacillus</taxon>
    </lineage>
</organism>
<dbReference type="PANTHER" id="PTHR45953">
    <property type="entry name" value="IDURONATE 2-SULFATASE"/>
    <property type="match status" value="1"/>
</dbReference>
<protein>
    <submittedName>
        <fullName evidence="4">Sulfatase-like hydrolase/transferase</fullName>
    </submittedName>
</protein>
<evidence type="ECO:0000313" key="5">
    <source>
        <dbReference type="Proteomes" id="UP001519887"/>
    </source>
</evidence>
<evidence type="ECO:0000256" key="2">
    <source>
        <dbReference type="ARBA" id="ARBA00022801"/>
    </source>
</evidence>
<gene>
    <name evidence="4" type="ORF">K0U00_14840</name>
</gene>
<evidence type="ECO:0000259" key="3">
    <source>
        <dbReference type="Pfam" id="PF00884"/>
    </source>
</evidence>
<sequence>MQTRSPNVLLITADQLRHDCVGYSGQYPVQTPHLDRFAAQSTVFDQAYSHVPLCCPARQSLLHGRRPETFGGLWNYNAFLPVGSLQPEHFTWSGLLSDNGYRSAYIGKWGVNPEHDATAFGYDSYVSEADYQAFRKQRYPDIEFKNGYFGEASPVPLGDSQTHWMADRAVSTLRQLESEGKPWHLAVHFPEPHLPCRPSGKFAEMYDPAAMPEWAGFRETFQGKPYIQRQQLLNWGVEDYTWADWAPIVARYYGIISQLDEAIGSILAELDALDASADTIVIFTADHGDMCGSHGMMDKHYILYDDVVRVPLAIRLPGKDQTGRVDSRFVYNLLDMAPTLIDLLELATKNSPQLQGRSLKPFLTGGPEAADWRDSIVASYNGQQFGLYTQRMIRTRTWKYIWNLTDVDECYDLTADPGELVNLIAQPESAPIIKKLRTRLYEQLALDGDPVINNEWMSHQLLDGAKLASR</sequence>
<keyword evidence="1" id="KW-0479">Metal-binding</keyword>
<dbReference type="RefSeq" id="WP_210039854.1">
    <property type="nucleotide sequence ID" value="NZ_JBHLVU010000008.1"/>
</dbReference>
<dbReference type="InterPro" id="IPR000917">
    <property type="entry name" value="Sulfatase_N"/>
</dbReference>
<evidence type="ECO:0000313" key="4">
    <source>
        <dbReference type="EMBL" id="MBW7455300.1"/>
    </source>
</evidence>
<dbReference type="SUPFAM" id="SSF53649">
    <property type="entry name" value="Alkaline phosphatase-like"/>
    <property type="match status" value="1"/>
</dbReference>
<dbReference type="CDD" id="cd16033">
    <property type="entry name" value="sulfatase_like"/>
    <property type="match status" value="1"/>
</dbReference>
<keyword evidence="5" id="KW-1185">Reference proteome</keyword>
<dbReference type="Pfam" id="PF00884">
    <property type="entry name" value="Sulfatase"/>
    <property type="match status" value="1"/>
</dbReference>
<dbReference type="Gene3D" id="3.40.720.10">
    <property type="entry name" value="Alkaline Phosphatase, subunit A"/>
    <property type="match status" value="1"/>
</dbReference>
<reference evidence="4 5" key="1">
    <citation type="submission" date="2021-07" db="EMBL/GenBank/DDBJ databases">
        <title>Paenibacillus radiodurans sp. nov., isolated from the southeastern edge of Tengger Desert.</title>
        <authorList>
            <person name="Zhang G."/>
        </authorList>
    </citation>
    <scope>NUCLEOTIDE SEQUENCE [LARGE SCALE GENOMIC DNA]</scope>
    <source>
        <strain evidence="4 5">CCM 7311</strain>
    </source>
</reference>
<accession>A0ABS7C3B1</accession>
<dbReference type="InterPro" id="IPR017850">
    <property type="entry name" value="Alkaline_phosphatase_core_sf"/>
</dbReference>
<comment type="caution">
    <text evidence="4">The sequence shown here is derived from an EMBL/GenBank/DDBJ whole genome shotgun (WGS) entry which is preliminary data.</text>
</comment>